<dbReference type="SUPFAM" id="SSF56042">
    <property type="entry name" value="PurM C-terminal domain-like"/>
    <property type="match status" value="1"/>
</dbReference>
<dbReference type="HAMAP" id="MF_02128">
    <property type="entry name" value="TMP_kinase"/>
    <property type="match status" value="1"/>
</dbReference>
<feature type="binding site" evidence="1">
    <location>
        <position position="58"/>
    </location>
    <ligand>
        <name>Mg(2+)</name>
        <dbReference type="ChEBI" id="CHEBI:18420"/>
        <label>2</label>
    </ligand>
</feature>
<feature type="binding site" evidence="1">
    <location>
        <position position="233"/>
    </location>
    <ligand>
        <name>Mg(2+)</name>
        <dbReference type="ChEBI" id="CHEBI:18420"/>
        <label>5</label>
    </ligand>
</feature>
<comment type="caution">
    <text evidence="4">The sequence shown here is derived from an EMBL/GenBank/DDBJ whole genome shotgun (WGS) entry which is preliminary data.</text>
</comment>
<feature type="domain" description="PurM-like C-terminal" evidence="3">
    <location>
        <begin position="164"/>
        <end position="322"/>
    </location>
</feature>
<feature type="binding site" evidence="1">
    <location>
        <position position="159"/>
    </location>
    <ligand>
        <name>ATP</name>
        <dbReference type="ChEBI" id="CHEBI:30616"/>
    </ligand>
</feature>
<keyword evidence="1" id="KW-0784">Thiamine biosynthesis</keyword>
<feature type="binding site" evidence="1">
    <location>
        <position position="86"/>
    </location>
    <ligand>
        <name>Mg(2+)</name>
        <dbReference type="ChEBI" id="CHEBI:18420"/>
        <label>3</label>
    </ligand>
</feature>
<dbReference type="GO" id="GO:0009229">
    <property type="term" value="P:thiamine diphosphate biosynthetic process"/>
    <property type="evidence" value="ECO:0007669"/>
    <property type="project" value="UniProtKB-UniRule"/>
</dbReference>
<keyword evidence="1" id="KW-0067">ATP-binding</keyword>
<feature type="binding site" evidence="1">
    <location>
        <position position="58"/>
    </location>
    <ligand>
        <name>Mg(2+)</name>
        <dbReference type="ChEBI" id="CHEBI:18420"/>
        <label>1</label>
    </ligand>
</feature>
<dbReference type="PANTHER" id="PTHR30270:SF0">
    <property type="entry name" value="THIAMINE-MONOPHOSPHATE KINASE"/>
    <property type="match status" value="1"/>
</dbReference>
<keyword evidence="1 4" id="KW-0418">Kinase</keyword>
<feature type="binding site" evidence="1">
    <location>
        <position position="285"/>
    </location>
    <ligand>
        <name>substrate</name>
    </ligand>
</feature>
<sequence>MPSKISDLGEKLLIKRLLSKSKNPRLNSLFLDENSIKSLSDDAALLSLGENYLVACSDMLIQSTHFPKEMSPYQIGKKIVTVNVSDLAAMGAETIGIIVSMGLPKNMPLTDFDDLVDGVLDNCNKYGMALIGGDTNESSELTLSGTCLGIVGKKNVMMKNGAHPGDIVAVTGPLGLAAAGFKVLLNPFHKINPLEEDTKNLVIKHALEPEAKMKEGIILAKSNSISSATDITDGLLSELGELIDANENEIGFIISMKDLPIPKEVFDIANITCSDPLDMATAYGEDFELLLTVPPNLFNDLKTKLSIYKIGLVDSSGKIKMIDKAGNTNIITPRGYEHLK</sequence>
<gene>
    <name evidence="1 4" type="primary">thiL</name>
    <name evidence="4" type="ORF">K8N75_02835</name>
</gene>
<comment type="caution">
    <text evidence="1">Lacks conserved residue(s) required for the propagation of feature annotation.</text>
</comment>
<dbReference type="GO" id="GO:0009228">
    <property type="term" value="P:thiamine biosynthetic process"/>
    <property type="evidence" value="ECO:0007669"/>
    <property type="project" value="UniProtKB-KW"/>
</dbReference>
<dbReference type="EC" id="2.7.4.16" evidence="1"/>
<evidence type="ECO:0000256" key="1">
    <source>
        <dbReference type="HAMAP-Rule" id="MF_02128"/>
    </source>
</evidence>
<dbReference type="Gene3D" id="3.90.650.10">
    <property type="entry name" value="PurM-like C-terminal domain"/>
    <property type="match status" value="1"/>
</dbReference>
<dbReference type="InterPro" id="IPR036921">
    <property type="entry name" value="PurM-like_N_sf"/>
</dbReference>
<dbReference type="InterPro" id="IPR036676">
    <property type="entry name" value="PurM-like_C_sf"/>
</dbReference>
<dbReference type="InterPro" id="IPR016188">
    <property type="entry name" value="PurM-like_N"/>
</dbReference>
<feature type="domain" description="PurM-like N-terminal" evidence="2">
    <location>
        <begin position="41"/>
        <end position="151"/>
    </location>
</feature>
<feature type="binding site" evidence="1">
    <location>
        <position position="230"/>
    </location>
    <ligand>
        <name>Mg(2+)</name>
        <dbReference type="ChEBI" id="CHEBI:18420"/>
        <label>3</label>
    </ligand>
</feature>
<dbReference type="InterPro" id="IPR006283">
    <property type="entry name" value="ThiL-like"/>
</dbReference>
<keyword evidence="1" id="KW-0460">Magnesium</keyword>
<dbReference type="InterPro" id="IPR001611">
    <property type="entry name" value="Leu-rich_rpt"/>
</dbReference>
<feature type="binding site" evidence="1">
    <location>
        <position position="42"/>
    </location>
    <ligand>
        <name>Mg(2+)</name>
        <dbReference type="ChEBI" id="CHEBI:18420"/>
        <label>4</label>
    </ligand>
</feature>
<feature type="binding site" evidence="1">
    <location>
        <begin position="133"/>
        <end position="134"/>
    </location>
    <ligand>
        <name>ATP</name>
        <dbReference type="ChEBI" id="CHEBI:30616"/>
    </ligand>
</feature>
<dbReference type="PIRSF" id="PIRSF005303">
    <property type="entry name" value="Thiam_monoph_kin"/>
    <property type="match status" value="1"/>
</dbReference>
<comment type="miscellaneous">
    <text evidence="1">Reaction mechanism of ThiL seems to utilize a direct, inline transfer of the gamma-phosphate of ATP to TMP rather than a phosphorylated enzyme intermediate.</text>
</comment>
<feature type="binding site" evidence="1">
    <location>
        <position position="65"/>
    </location>
    <ligand>
        <name>substrate</name>
    </ligand>
</feature>
<keyword evidence="5" id="KW-1185">Reference proteome</keyword>
<dbReference type="Pfam" id="PF02769">
    <property type="entry name" value="AIRS_C"/>
    <property type="match status" value="1"/>
</dbReference>
<keyword evidence="1" id="KW-0547">Nucleotide-binding</keyword>
<dbReference type="Pfam" id="PF00586">
    <property type="entry name" value="AIRS"/>
    <property type="match status" value="1"/>
</dbReference>
<dbReference type="EMBL" id="JAIOUQ010000003">
    <property type="protein sequence ID" value="MBZ2164982.1"/>
    <property type="molecule type" value="Genomic_DNA"/>
</dbReference>
<evidence type="ECO:0000259" key="3">
    <source>
        <dbReference type="Pfam" id="PF02769"/>
    </source>
</evidence>
<dbReference type="Gene3D" id="3.30.1330.10">
    <property type="entry name" value="PurM-like, N-terminal domain"/>
    <property type="match status" value="1"/>
</dbReference>
<comment type="similarity">
    <text evidence="1">Belongs to the thiamine-monophosphate kinase family.</text>
</comment>
<dbReference type="RefSeq" id="WP_223790619.1">
    <property type="nucleotide sequence ID" value="NZ_JAIOUQ010000003.1"/>
</dbReference>
<dbReference type="GO" id="GO:0000287">
    <property type="term" value="F:magnesium ion binding"/>
    <property type="evidence" value="ECO:0007669"/>
    <property type="project" value="UniProtKB-UniRule"/>
</dbReference>
<dbReference type="CDD" id="cd02194">
    <property type="entry name" value="ThiL"/>
    <property type="match status" value="1"/>
</dbReference>
<dbReference type="NCBIfam" id="TIGR01379">
    <property type="entry name" value="thiL"/>
    <property type="match status" value="1"/>
</dbReference>
<proteinExistence type="inferred from homology"/>
<feature type="binding site" evidence="1">
    <location>
        <position position="42"/>
    </location>
    <ligand>
        <name>Mg(2+)</name>
        <dbReference type="ChEBI" id="CHEBI:18420"/>
        <label>3</label>
    </ligand>
</feature>
<evidence type="ECO:0000313" key="4">
    <source>
        <dbReference type="EMBL" id="MBZ2164982.1"/>
    </source>
</evidence>
<feature type="binding site" evidence="1">
    <location>
        <position position="86"/>
    </location>
    <ligand>
        <name>Mg(2+)</name>
        <dbReference type="ChEBI" id="CHEBI:18420"/>
        <label>4</label>
    </ligand>
</feature>
<dbReference type="PANTHER" id="PTHR30270">
    <property type="entry name" value="THIAMINE-MONOPHOSPHATE KINASE"/>
    <property type="match status" value="1"/>
</dbReference>
<feature type="binding site" evidence="1">
    <location>
        <position position="57"/>
    </location>
    <ligand>
        <name>Mg(2+)</name>
        <dbReference type="ChEBI" id="CHEBI:18420"/>
        <label>1</label>
    </ligand>
</feature>
<dbReference type="GO" id="GO:0009030">
    <property type="term" value="F:thiamine-phosphate kinase activity"/>
    <property type="evidence" value="ECO:0007669"/>
    <property type="project" value="UniProtKB-UniRule"/>
</dbReference>
<feature type="binding site" evidence="1">
    <location>
        <position position="336"/>
    </location>
    <ligand>
        <name>substrate</name>
    </ligand>
</feature>
<keyword evidence="1" id="KW-0479">Metal-binding</keyword>
<feature type="binding site" evidence="1">
    <location>
        <position position="86"/>
    </location>
    <ligand>
        <name>Mg(2+)</name>
        <dbReference type="ChEBI" id="CHEBI:18420"/>
        <label>2</label>
    </ligand>
</feature>
<protein>
    <recommendedName>
        <fullName evidence="1">Thiamine-monophosphate kinase</fullName>
        <shortName evidence="1">TMP kinase</shortName>
        <shortName evidence="1">Thiamine-phosphate kinase</shortName>
        <ecNumber evidence="1">2.7.4.16</ecNumber>
    </recommendedName>
</protein>
<dbReference type="GO" id="GO:0005524">
    <property type="term" value="F:ATP binding"/>
    <property type="evidence" value="ECO:0007669"/>
    <property type="project" value="UniProtKB-UniRule"/>
</dbReference>
<dbReference type="SUPFAM" id="SSF55326">
    <property type="entry name" value="PurM N-terminal domain-like"/>
    <property type="match status" value="1"/>
</dbReference>
<feature type="binding site" evidence="1">
    <location>
        <position position="232"/>
    </location>
    <ligand>
        <name>ATP</name>
        <dbReference type="ChEBI" id="CHEBI:30616"/>
    </ligand>
</feature>
<reference evidence="5" key="1">
    <citation type="journal article" date="2022" name="Microbiol. Resour. Announc.">
        <title>Draft Genome Sequence of a Methanogenic Archaeon from West Spitsbergen Permafrost.</title>
        <authorList>
            <person name="Trubitsyn V."/>
            <person name="Rivkina E."/>
            <person name="Shcherbakova V."/>
        </authorList>
    </citation>
    <scope>NUCLEOTIDE SEQUENCE [LARGE SCALE GENOMIC DNA]</scope>
    <source>
        <strain evidence="5">VT</strain>
    </source>
</reference>
<comment type="function">
    <text evidence="1">Catalyzes the ATP-dependent phosphorylation of thiamine-monophosphate (TMP) to form thiamine-pyrophosphate (TPP), the active form of vitamin B1.</text>
</comment>
<dbReference type="AlphaFoldDB" id="A0A8T5UM69"/>
<comment type="pathway">
    <text evidence="1">Cofactor biosynthesis; thiamine diphosphate biosynthesis; thiamine diphosphate from thiamine phosphate: step 1/1.</text>
</comment>
<feature type="binding site" evidence="1">
    <location>
        <position position="134"/>
    </location>
    <ligand>
        <name>Mg(2+)</name>
        <dbReference type="ChEBI" id="CHEBI:18420"/>
        <label>1</label>
    </ligand>
</feature>
<dbReference type="InterPro" id="IPR010918">
    <property type="entry name" value="PurM-like_C_dom"/>
</dbReference>
<name>A0A8T5UM69_9EURY</name>
<comment type="catalytic activity">
    <reaction evidence="1">
        <text>thiamine phosphate + ATP = thiamine diphosphate + ADP</text>
        <dbReference type="Rhea" id="RHEA:15913"/>
        <dbReference type="ChEBI" id="CHEBI:30616"/>
        <dbReference type="ChEBI" id="CHEBI:37575"/>
        <dbReference type="ChEBI" id="CHEBI:58937"/>
        <dbReference type="ChEBI" id="CHEBI:456216"/>
        <dbReference type="EC" id="2.7.4.16"/>
    </reaction>
</comment>
<evidence type="ECO:0000259" key="2">
    <source>
        <dbReference type="Pfam" id="PF00586"/>
    </source>
</evidence>
<organism evidence="4 5">
    <name type="scientific">Methanobacterium spitsbergense</name>
    <dbReference type="NCBI Taxonomy" id="2874285"/>
    <lineage>
        <taxon>Archaea</taxon>
        <taxon>Methanobacteriati</taxon>
        <taxon>Methanobacteriota</taxon>
        <taxon>Methanomada group</taxon>
        <taxon>Methanobacteria</taxon>
        <taxon>Methanobacteriales</taxon>
        <taxon>Methanobacteriaceae</taxon>
        <taxon>Methanobacterium</taxon>
    </lineage>
</organism>
<evidence type="ECO:0000313" key="5">
    <source>
        <dbReference type="Proteomes" id="UP000825933"/>
    </source>
</evidence>
<accession>A0A8T5UM69</accession>
<keyword evidence="1 4" id="KW-0808">Transferase</keyword>
<dbReference type="Proteomes" id="UP000825933">
    <property type="component" value="Unassembled WGS sequence"/>
</dbReference>
<dbReference type="PROSITE" id="PS51450">
    <property type="entry name" value="LRR"/>
    <property type="match status" value="1"/>
</dbReference>